<sequence length="71" mass="8221">MGYQRTASTRPASGPADRDRNRPAVVVSRDRLPALRWGRRGLEQQWLVTCRTGPFLRLVWEWHPLDIAAPR</sequence>
<keyword evidence="3" id="KW-1185">Reference proteome</keyword>
<gene>
    <name evidence="2" type="ORF">EDC64_10885</name>
</gene>
<name>A0A4R3LW32_9HYPH</name>
<evidence type="ECO:0000313" key="2">
    <source>
        <dbReference type="EMBL" id="TCT03919.1"/>
    </source>
</evidence>
<accession>A0A4R3LW32</accession>
<reference evidence="2 3" key="1">
    <citation type="submission" date="2019-03" db="EMBL/GenBank/DDBJ databases">
        <title>Genomic Encyclopedia of Type Strains, Phase IV (KMG-IV): sequencing the most valuable type-strain genomes for metagenomic binning, comparative biology and taxonomic classification.</title>
        <authorList>
            <person name="Goeker M."/>
        </authorList>
    </citation>
    <scope>NUCLEOTIDE SEQUENCE [LARGE SCALE GENOMIC DNA]</scope>
    <source>
        <strain evidence="2 3">DSM 9035</strain>
    </source>
</reference>
<dbReference type="AlphaFoldDB" id="A0A4R3LW32"/>
<dbReference type="Proteomes" id="UP000294664">
    <property type="component" value="Unassembled WGS sequence"/>
</dbReference>
<proteinExistence type="predicted"/>
<comment type="caution">
    <text evidence="2">The sequence shown here is derived from an EMBL/GenBank/DDBJ whole genome shotgun (WGS) entry which is preliminary data.</text>
</comment>
<dbReference type="EMBL" id="SMAI01000008">
    <property type="protein sequence ID" value="TCT03919.1"/>
    <property type="molecule type" value="Genomic_DNA"/>
</dbReference>
<organism evidence="2 3">
    <name type="scientific">Aquabacter spiritensis</name>
    <dbReference type="NCBI Taxonomy" id="933073"/>
    <lineage>
        <taxon>Bacteria</taxon>
        <taxon>Pseudomonadati</taxon>
        <taxon>Pseudomonadota</taxon>
        <taxon>Alphaproteobacteria</taxon>
        <taxon>Hyphomicrobiales</taxon>
        <taxon>Xanthobacteraceae</taxon>
        <taxon>Aquabacter</taxon>
    </lineage>
</organism>
<protein>
    <submittedName>
        <fullName evidence="2">Uncharacterized protein</fullName>
    </submittedName>
</protein>
<feature type="region of interest" description="Disordered" evidence="1">
    <location>
        <begin position="1"/>
        <end position="24"/>
    </location>
</feature>
<evidence type="ECO:0000313" key="3">
    <source>
        <dbReference type="Proteomes" id="UP000294664"/>
    </source>
</evidence>
<evidence type="ECO:0000256" key="1">
    <source>
        <dbReference type="SAM" id="MobiDB-lite"/>
    </source>
</evidence>
<feature type="compositionally biased region" description="Polar residues" evidence="1">
    <location>
        <begin position="1"/>
        <end position="11"/>
    </location>
</feature>